<evidence type="ECO:0000256" key="3">
    <source>
        <dbReference type="PROSITE-ProRule" id="PRU00023"/>
    </source>
</evidence>
<feature type="repeat" description="ANK" evidence="3">
    <location>
        <begin position="645"/>
        <end position="677"/>
    </location>
</feature>
<dbReference type="Gene3D" id="1.25.40.20">
    <property type="entry name" value="Ankyrin repeat-containing domain"/>
    <property type="match status" value="3"/>
</dbReference>
<proteinExistence type="predicted"/>
<evidence type="ECO:0000313" key="6">
    <source>
        <dbReference type="EMBL" id="OKP11593.1"/>
    </source>
</evidence>
<feature type="domain" description="Nephrocystin 3-like N-terminal" evidence="5">
    <location>
        <begin position="145"/>
        <end position="269"/>
    </location>
</feature>
<feature type="repeat" description="ANK" evidence="3">
    <location>
        <begin position="776"/>
        <end position="808"/>
    </location>
</feature>
<dbReference type="InterPro" id="IPR056884">
    <property type="entry name" value="NPHP3-like_N"/>
</dbReference>
<feature type="domain" description="GPI inositol-deacylase winged helix" evidence="4">
    <location>
        <begin position="381"/>
        <end position="456"/>
    </location>
</feature>
<dbReference type="EMBL" id="MNBE01000276">
    <property type="protein sequence ID" value="OKP11593.1"/>
    <property type="molecule type" value="Genomic_DNA"/>
</dbReference>
<dbReference type="Proteomes" id="UP000186955">
    <property type="component" value="Unassembled WGS sequence"/>
</dbReference>
<dbReference type="PANTHER" id="PTHR24171">
    <property type="entry name" value="ANKYRIN REPEAT DOMAIN-CONTAINING PROTEIN 39-RELATED"/>
    <property type="match status" value="1"/>
</dbReference>
<dbReference type="PROSITE" id="PS50297">
    <property type="entry name" value="ANK_REP_REGION"/>
    <property type="match status" value="4"/>
</dbReference>
<feature type="repeat" description="ANK" evidence="3">
    <location>
        <begin position="875"/>
        <end position="907"/>
    </location>
</feature>
<sequence length="1165" mass="129132">MDPFSLTVSILSAADVAARVTTGIIGYLRNARHASAERALLAKEAASLLVLLENVRAGIRTESLNPDAIAHQAALVQQFQDACDDLAATLGFDPSTESLTVGSQYCELRTKAKWFSTKKEVYAILERISRIEQHANTILLTQQRSIIIEELPKLARQKSNVGIAFMYLKYDQPDQTFANVIGSLLQQLLAPDGVQLPNSLQREFEASRAPTAGDMMAPKVLLREMKDAIQLYHQVFIVVDAIDECRDQFRWQLVEALQRLDCHLIVTSRLPENTDEALDNFKRIEIRANRQDIEVYIDQEIEADHRGLLKFVTRRPSLRQEIKTAVVKTAEKMFLLARLHVDALKTALTVNNVREILKSLPDDLDETYDKAVKRIDSQPSYHKTTAHKALGWLTYAFRPLSLMELQHALAIERGVDFDEDDIVEAQHIIKICAGLVTVDINTKKVNLVHFTTKKYFDQRRQQYFPDFHELITMSCAMYLSLPTLREATLWTIASDYPLACYAAQYMGGHARESPEVSLKPAVLEELYLLLSEPNKRKPLLALLDGLDLIKYGAYSTAEAANSPGKADAIEDSSHSGISTSQASLKVVKGTANMSSTDFVEISKDKARSPRSLEVTALHVAVSMGLTNVAARLLNDTLDIDAVDESGKTPLAVAMEKGFEKAVELLIKSGAQVDLRTAHGRGILLLAAERNWAGVRKLIVEQASNSTSTDPNVVLLIAADSNSPEIRIAADRVRESTCNRDENIIETAFFLSVELTHLAAVEALTQSGVDVNAKDHTGQTALHRATRCESESMIRALISSGAEVDEKNDSGKTPWRANIRHSKREILDLLLALGANPNTTGTGGESELYTAAAGGDTKIVEYLLRSGANPSIKTFYDWAPLHWAAHNGHVECVQLLIQAGADVNAVSDQTKTPLDMALSCNHDVIAALLVANGAKRNNDLHRSNNAMTHSLELSSTVAPAKDSSVEKKVTFIFDQPLDEGYQYGQSIYASGGTESMPNCRPYQISHRLSAVTDSLGIRRAERRLGMAEYPFPPENFSRENVLYDIERKDLDCPGLKLRANPDSPLEGDLTIRRNWAGNWQVYHEDPQGTRSMLFRTIEANWESPNPDDQCSWNDKNGSLLATSTAWTITFASGLVKPTVDILVSCWVAKLWSENLTRQEQEAPKRD</sequence>
<keyword evidence="2 3" id="KW-0040">ANK repeat</keyword>
<feature type="repeat" description="ANK" evidence="3">
    <location>
        <begin position="842"/>
        <end position="874"/>
    </location>
</feature>
<dbReference type="InterPro" id="IPR036770">
    <property type="entry name" value="Ankyrin_rpt-contain_sf"/>
</dbReference>
<organism evidence="6 7">
    <name type="scientific">Penicillium subrubescens</name>
    <dbReference type="NCBI Taxonomy" id="1316194"/>
    <lineage>
        <taxon>Eukaryota</taxon>
        <taxon>Fungi</taxon>
        <taxon>Dikarya</taxon>
        <taxon>Ascomycota</taxon>
        <taxon>Pezizomycotina</taxon>
        <taxon>Eurotiomycetes</taxon>
        <taxon>Eurotiomycetidae</taxon>
        <taxon>Eurotiales</taxon>
        <taxon>Aspergillaceae</taxon>
        <taxon>Penicillium</taxon>
    </lineage>
</organism>
<dbReference type="SUPFAM" id="SSF48403">
    <property type="entry name" value="Ankyrin repeat"/>
    <property type="match status" value="1"/>
</dbReference>
<evidence type="ECO:0000259" key="4">
    <source>
        <dbReference type="Pfam" id="PF22939"/>
    </source>
</evidence>
<feature type="repeat" description="ANK" evidence="3">
    <location>
        <begin position="612"/>
        <end position="644"/>
    </location>
</feature>
<reference evidence="6 7" key="1">
    <citation type="submission" date="2016-10" db="EMBL/GenBank/DDBJ databases">
        <title>Genome sequence of the ascomycete fungus Penicillium subrubescens.</title>
        <authorList>
            <person name="De Vries R.P."/>
            <person name="Peng M."/>
            <person name="Dilokpimol A."/>
            <person name="Hilden K."/>
            <person name="Makela M.R."/>
            <person name="Grigoriev I."/>
            <person name="Riley R."/>
            <person name="Granchi Z."/>
        </authorList>
    </citation>
    <scope>NUCLEOTIDE SEQUENCE [LARGE SCALE GENOMIC DNA]</scope>
    <source>
        <strain evidence="6 7">CBS 132785</strain>
    </source>
</reference>
<dbReference type="SMART" id="SM00248">
    <property type="entry name" value="ANK"/>
    <property type="match status" value="8"/>
</dbReference>
<gene>
    <name evidence="6" type="ORF">PENSUB_2895</name>
</gene>
<dbReference type="AlphaFoldDB" id="A0A1Q5UGL6"/>
<keyword evidence="1" id="KW-0677">Repeat</keyword>
<dbReference type="Pfam" id="PF24883">
    <property type="entry name" value="NPHP3_N"/>
    <property type="match status" value="1"/>
</dbReference>
<dbReference type="PROSITE" id="PS50088">
    <property type="entry name" value="ANK_REPEAT"/>
    <property type="match status" value="5"/>
</dbReference>
<dbReference type="InterPro" id="IPR054471">
    <property type="entry name" value="GPIID_WHD"/>
</dbReference>
<evidence type="ECO:0000256" key="1">
    <source>
        <dbReference type="ARBA" id="ARBA00022737"/>
    </source>
</evidence>
<evidence type="ECO:0000313" key="7">
    <source>
        <dbReference type="Proteomes" id="UP000186955"/>
    </source>
</evidence>
<dbReference type="PANTHER" id="PTHR24171:SF9">
    <property type="entry name" value="ANKYRIN REPEAT DOMAIN-CONTAINING PROTEIN 39"/>
    <property type="match status" value="1"/>
</dbReference>
<protein>
    <submittedName>
        <fullName evidence="6">Ankyrin repeat domain-containing protein 50</fullName>
    </submittedName>
</protein>
<keyword evidence="7" id="KW-1185">Reference proteome</keyword>
<dbReference type="Pfam" id="PF12796">
    <property type="entry name" value="Ank_2"/>
    <property type="match status" value="3"/>
</dbReference>
<name>A0A1Q5UGL6_9EURO</name>
<dbReference type="Pfam" id="PF22939">
    <property type="entry name" value="WHD_GPIID"/>
    <property type="match status" value="1"/>
</dbReference>
<dbReference type="InterPro" id="IPR002110">
    <property type="entry name" value="Ankyrin_rpt"/>
</dbReference>
<evidence type="ECO:0000256" key="2">
    <source>
        <dbReference type="ARBA" id="ARBA00023043"/>
    </source>
</evidence>
<evidence type="ECO:0000259" key="5">
    <source>
        <dbReference type="Pfam" id="PF24883"/>
    </source>
</evidence>
<comment type="caution">
    <text evidence="6">The sequence shown here is derived from an EMBL/GenBank/DDBJ whole genome shotgun (WGS) entry which is preliminary data.</text>
</comment>
<accession>A0A1Q5UGL6</accession>
<dbReference type="STRING" id="1316194.A0A1Q5UGL6"/>